<dbReference type="EMBL" id="JANIEX010002069">
    <property type="protein sequence ID" value="KAJ3552322.1"/>
    <property type="molecule type" value="Genomic_DNA"/>
</dbReference>
<organism evidence="2 3">
    <name type="scientific">Leucocoprinus birnbaumii</name>
    <dbReference type="NCBI Taxonomy" id="56174"/>
    <lineage>
        <taxon>Eukaryota</taxon>
        <taxon>Fungi</taxon>
        <taxon>Dikarya</taxon>
        <taxon>Basidiomycota</taxon>
        <taxon>Agaricomycotina</taxon>
        <taxon>Agaricomycetes</taxon>
        <taxon>Agaricomycetidae</taxon>
        <taxon>Agaricales</taxon>
        <taxon>Agaricineae</taxon>
        <taxon>Agaricaceae</taxon>
        <taxon>Leucocoprinus</taxon>
    </lineage>
</organism>
<reference evidence="2" key="1">
    <citation type="submission" date="2022-07" db="EMBL/GenBank/DDBJ databases">
        <title>Genome Sequence of Leucocoprinus birnbaumii.</title>
        <authorList>
            <person name="Buettner E."/>
        </authorList>
    </citation>
    <scope>NUCLEOTIDE SEQUENCE</scope>
    <source>
        <strain evidence="2">VT141</strain>
    </source>
</reference>
<name>A0AAD5VDM2_9AGAR</name>
<dbReference type="AlphaFoldDB" id="A0AAD5VDM2"/>
<comment type="caution">
    <text evidence="2">The sequence shown here is derived from an EMBL/GenBank/DDBJ whole genome shotgun (WGS) entry which is preliminary data.</text>
</comment>
<dbReference type="Proteomes" id="UP001213000">
    <property type="component" value="Unassembled WGS sequence"/>
</dbReference>
<evidence type="ECO:0000313" key="3">
    <source>
        <dbReference type="Proteomes" id="UP001213000"/>
    </source>
</evidence>
<evidence type="ECO:0000256" key="1">
    <source>
        <dbReference type="SAM" id="MobiDB-lite"/>
    </source>
</evidence>
<feature type="compositionally biased region" description="Basic and acidic residues" evidence="1">
    <location>
        <begin position="110"/>
        <end position="121"/>
    </location>
</feature>
<feature type="compositionally biased region" description="Basic residues" evidence="1">
    <location>
        <begin position="230"/>
        <end position="245"/>
    </location>
</feature>
<keyword evidence="3" id="KW-1185">Reference proteome</keyword>
<gene>
    <name evidence="2" type="ORF">NP233_g12909</name>
</gene>
<feature type="region of interest" description="Disordered" evidence="1">
    <location>
        <begin position="196"/>
        <end position="307"/>
    </location>
</feature>
<feature type="region of interest" description="Disordered" evidence="1">
    <location>
        <begin position="110"/>
        <end position="134"/>
    </location>
</feature>
<sequence length="492" mass="54950">MIILTIATRSGPGGHKGLEGLLLDDLTLIQSNQLYWYTNASPVESRQQVVHPVAAMTPFGEYVVHQTRSQRKYSGISEDDIIETQVEHEKIKFLIEDALECANEMDSQHVSDAARHSKDCPEAEDDYADFSPSSPACPSSSLPAVVPLSSACPSSPLCSLLLKTPSALSTSSMPTSADPSLPTKSDYKYLREHQHFKAKGKGKLKRERELQEETADDSSTCPSEVESVKSHHRSNARAHARKRQKTNNPETGNASPSTIMPSTITPSTSSSGLSELKRKKQRNSQSKRNKKKEMRQSSGYAATTHARQCVSAKVEKIEAKINVETDVTTLKGGYRVKAEKLSEKMAAWTQWLCEAKEKKVDPCELIKELENDPEEPYRYIKWDGITPKVIVDSEDTVIGALAGHPDNNTYIERCNLLYAKMAEQTKTARFTKKNLFHQHGPYPSSDMGITFGPGDKKIHHLKLQKEEACLNEELRQLGLTEHIRKFVESEFH</sequence>
<proteinExistence type="predicted"/>
<feature type="compositionally biased region" description="Low complexity" evidence="1">
    <location>
        <begin position="255"/>
        <end position="271"/>
    </location>
</feature>
<feature type="compositionally biased region" description="Basic residues" evidence="1">
    <location>
        <begin position="277"/>
        <end position="293"/>
    </location>
</feature>
<evidence type="ECO:0000313" key="2">
    <source>
        <dbReference type="EMBL" id="KAJ3552322.1"/>
    </source>
</evidence>
<protein>
    <submittedName>
        <fullName evidence="2">Uncharacterized protein</fullName>
    </submittedName>
</protein>
<feature type="compositionally biased region" description="Basic residues" evidence="1">
    <location>
        <begin position="196"/>
        <end position="205"/>
    </location>
</feature>
<accession>A0AAD5VDM2</accession>